<keyword evidence="1" id="KW-0328">Glycosyltransferase</keyword>
<keyword evidence="1" id="KW-0808">Transferase</keyword>
<accession>A0A3B1AAH2</accession>
<proteinExistence type="predicted"/>
<organism evidence="1">
    <name type="scientific">hydrothermal vent metagenome</name>
    <dbReference type="NCBI Taxonomy" id="652676"/>
    <lineage>
        <taxon>unclassified sequences</taxon>
        <taxon>metagenomes</taxon>
        <taxon>ecological metagenomes</taxon>
    </lineage>
</organism>
<name>A0A3B1AAH2_9ZZZZ</name>
<feature type="non-terminal residue" evidence="1">
    <location>
        <position position="115"/>
    </location>
</feature>
<gene>
    <name evidence="1" type="ORF">MNBD_GAMMA21-2918</name>
</gene>
<dbReference type="EMBL" id="UOFR01000041">
    <property type="protein sequence ID" value="VAW96852.1"/>
    <property type="molecule type" value="Genomic_DNA"/>
</dbReference>
<dbReference type="AlphaFoldDB" id="A0A3B1AAH2"/>
<dbReference type="EC" id="2.4.1.-" evidence="1"/>
<evidence type="ECO:0000313" key="1">
    <source>
        <dbReference type="EMBL" id="VAW96852.1"/>
    </source>
</evidence>
<sequence>MKKNTAIICLSPHYGGMELDAIRYAQLLSDNINVFLIAKKGSSIEKGYTARSTDSTIKFISIPFRSNFSLSIIFGVRKIIKEHKIQNVIFFGASELKSLYFSFLNLDINLIIRHG</sequence>
<dbReference type="GO" id="GO:0016757">
    <property type="term" value="F:glycosyltransferase activity"/>
    <property type="evidence" value="ECO:0007669"/>
    <property type="project" value="UniProtKB-KW"/>
</dbReference>
<reference evidence="1" key="1">
    <citation type="submission" date="2018-06" db="EMBL/GenBank/DDBJ databases">
        <authorList>
            <person name="Zhirakovskaya E."/>
        </authorList>
    </citation>
    <scope>NUCLEOTIDE SEQUENCE</scope>
</reference>
<protein>
    <submittedName>
        <fullName evidence="1">Glycosyl transferase</fullName>
        <ecNumber evidence="1">2.4.1.-</ecNumber>
    </submittedName>
</protein>